<dbReference type="EC" id="4.2.1.46" evidence="4 7"/>
<gene>
    <name evidence="10" type="primary">rfbB</name>
    <name evidence="10" type="ORF">SGCZBJ_24630</name>
</gene>
<evidence type="ECO:0000256" key="4">
    <source>
        <dbReference type="ARBA" id="ARBA00011990"/>
    </source>
</evidence>
<comment type="caution">
    <text evidence="10">The sequence shown here is derived from an EMBL/GenBank/DDBJ whole genome shotgun (WGS) entry which is preliminary data.</text>
</comment>
<feature type="domain" description="NAD(P)-binding" evidence="9">
    <location>
        <begin position="4"/>
        <end position="321"/>
    </location>
</feature>
<proteinExistence type="inferred from homology"/>
<evidence type="ECO:0000256" key="1">
    <source>
        <dbReference type="ARBA" id="ARBA00001539"/>
    </source>
</evidence>
<evidence type="ECO:0000313" key="10">
    <source>
        <dbReference type="EMBL" id="PLR18825.1"/>
    </source>
</evidence>
<dbReference type="GO" id="GO:0008460">
    <property type="term" value="F:dTDP-glucose 4,6-dehydratase activity"/>
    <property type="evidence" value="ECO:0007669"/>
    <property type="project" value="UniProtKB-EC"/>
</dbReference>
<dbReference type="Gene3D" id="3.90.25.10">
    <property type="entry name" value="UDP-galactose 4-epimerase, domain 1"/>
    <property type="match status" value="1"/>
</dbReference>
<name>A0A2N5CYF5_9CAUL</name>
<dbReference type="OrthoDB" id="9801785at2"/>
<dbReference type="InterPro" id="IPR016040">
    <property type="entry name" value="NAD(P)-bd_dom"/>
</dbReference>
<comment type="cofactor">
    <cofactor evidence="2 7">
        <name>NAD(+)</name>
        <dbReference type="ChEBI" id="CHEBI:57540"/>
    </cofactor>
</comment>
<comment type="catalytic activity">
    <reaction evidence="1 7">
        <text>dTDP-alpha-D-glucose = dTDP-4-dehydro-6-deoxy-alpha-D-glucose + H2O</text>
        <dbReference type="Rhea" id="RHEA:17221"/>
        <dbReference type="ChEBI" id="CHEBI:15377"/>
        <dbReference type="ChEBI" id="CHEBI:57477"/>
        <dbReference type="ChEBI" id="CHEBI:57649"/>
        <dbReference type="EC" id="4.2.1.46"/>
    </reaction>
</comment>
<keyword evidence="6 7" id="KW-0456">Lyase</keyword>
<dbReference type="InterPro" id="IPR005888">
    <property type="entry name" value="dTDP_Gluc_deHydtase"/>
</dbReference>
<sequence length="349" mass="37726">MKLLITGGAGFIGSTLVRSALAAGHAVVNVDALTYAGDLANLVEVATHPAYAFEQADIADASAMAAIFDRHDPEAVLHLAAESHVDRSIDGPLAFVRTNVMGTAVLLEAARAHYGQLSPDRAARFRFVHVSTDEVYGALGPDDAPFDERSPIDPTSPYSSSKAASDLLARAWGRTYGLPVIVTSCSNNYGPRQHPEKLIPTVIFNALAGRPIPVYGDGRQVRDWLHVEDHAAALLRVLEAGAPGETYLIGGDAERANIDLIRTICAALDRIRPGNTPREDLITHVTDRPAHDRRYAIDAGKLQRDLGWSPALTVEEGLERTVRWYLDNDGWWDALRAKGFAGQRLGVTA</sequence>
<organism evidence="10 11">
    <name type="scientific">Caulobacter zeae</name>
    <dbReference type="NCBI Taxonomy" id="2055137"/>
    <lineage>
        <taxon>Bacteria</taxon>
        <taxon>Pseudomonadati</taxon>
        <taxon>Pseudomonadota</taxon>
        <taxon>Alphaproteobacteria</taxon>
        <taxon>Caulobacterales</taxon>
        <taxon>Caulobacteraceae</taxon>
        <taxon>Caulobacter</taxon>
    </lineage>
</organism>
<dbReference type="InterPro" id="IPR036291">
    <property type="entry name" value="NAD(P)-bd_dom_sf"/>
</dbReference>
<evidence type="ECO:0000256" key="3">
    <source>
        <dbReference type="ARBA" id="ARBA00008178"/>
    </source>
</evidence>
<keyword evidence="11" id="KW-1185">Reference proteome</keyword>
<comment type="similarity">
    <text evidence="3 7">Belongs to the NAD(P)-dependent epimerase/dehydratase family. dTDP-glucose dehydratase subfamily.</text>
</comment>
<evidence type="ECO:0000259" key="9">
    <source>
        <dbReference type="Pfam" id="PF16363"/>
    </source>
</evidence>
<accession>A0A2N5CYF5</accession>
<dbReference type="InterPro" id="IPR020904">
    <property type="entry name" value="Sc_DH/Rdtase_CS"/>
</dbReference>
<dbReference type="EMBL" id="PJRS01000049">
    <property type="protein sequence ID" value="PLR18825.1"/>
    <property type="molecule type" value="Genomic_DNA"/>
</dbReference>
<keyword evidence="5" id="KW-0520">NAD</keyword>
<evidence type="ECO:0000256" key="2">
    <source>
        <dbReference type="ARBA" id="ARBA00001911"/>
    </source>
</evidence>
<reference evidence="10 11" key="1">
    <citation type="submission" date="2017-12" db="EMBL/GenBank/DDBJ databases">
        <title>The genome sequence of Caulobacter sp. 410.</title>
        <authorList>
            <person name="Gao J."/>
            <person name="Mao X."/>
            <person name="Sun J."/>
        </authorList>
    </citation>
    <scope>NUCLEOTIDE SEQUENCE [LARGE SCALE GENOMIC DNA]</scope>
    <source>
        <strain evidence="10 11">410</strain>
    </source>
</reference>
<evidence type="ECO:0000256" key="7">
    <source>
        <dbReference type="RuleBase" id="RU004473"/>
    </source>
</evidence>
<dbReference type="Proteomes" id="UP000234479">
    <property type="component" value="Unassembled WGS sequence"/>
</dbReference>
<dbReference type="Pfam" id="PF16363">
    <property type="entry name" value="GDP_Man_Dehyd"/>
    <property type="match status" value="1"/>
</dbReference>
<evidence type="ECO:0000256" key="5">
    <source>
        <dbReference type="ARBA" id="ARBA00023027"/>
    </source>
</evidence>
<feature type="region of interest" description="Disordered" evidence="8">
    <location>
        <begin position="140"/>
        <end position="159"/>
    </location>
</feature>
<dbReference type="SUPFAM" id="SSF51735">
    <property type="entry name" value="NAD(P)-binding Rossmann-fold domains"/>
    <property type="match status" value="1"/>
</dbReference>
<protein>
    <recommendedName>
        <fullName evidence="4 7">dTDP-glucose 4,6-dehydratase</fullName>
        <ecNumber evidence="4 7">4.2.1.46</ecNumber>
    </recommendedName>
</protein>
<dbReference type="GO" id="GO:0009225">
    <property type="term" value="P:nucleotide-sugar metabolic process"/>
    <property type="evidence" value="ECO:0007669"/>
    <property type="project" value="InterPro"/>
</dbReference>
<dbReference type="PROSITE" id="PS00061">
    <property type="entry name" value="ADH_SHORT"/>
    <property type="match status" value="1"/>
</dbReference>
<evidence type="ECO:0000313" key="11">
    <source>
        <dbReference type="Proteomes" id="UP000234479"/>
    </source>
</evidence>
<dbReference type="Gene3D" id="3.40.50.720">
    <property type="entry name" value="NAD(P)-binding Rossmann-like Domain"/>
    <property type="match status" value="1"/>
</dbReference>
<dbReference type="PANTHER" id="PTHR43000">
    <property type="entry name" value="DTDP-D-GLUCOSE 4,6-DEHYDRATASE-RELATED"/>
    <property type="match status" value="1"/>
</dbReference>
<dbReference type="CDD" id="cd05246">
    <property type="entry name" value="dTDP_GD_SDR_e"/>
    <property type="match status" value="1"/>
</dbReference>
<dbReference type="RefSeq" id="WP_101720536.1">
    <property type="nucleotide sequence ID" value="NZ_PJRS01000049.1"/>
</dbReference>
<evidence type="ECO:0000256" key="6">
    <source>
        <dbReference type="ARBA" id="ARBA00023239"/>
    </source>
</evidence>
<evidence type="ECO:0000256" key="8">
    <source>
        <dbReference type="SAM" id="MobiDB-lite"/>
    </source>
</evidence>
<dbReference type="AlphaFoldDB" id="A0A2N5CYF5"/>
<dbReference type="NCBIfam" id="TIGR01181">
    <property type="entry name" value="dTDP_gluc_dehyt"/>
    <property type="match status" value="1"/>
</dbReference>